<keyword evidence="3 8" id="KW-0378">Hydrolase</keyword>
<dbReference type="Pfam" id="PF00884">
    <property type="entry name" value="Sulfatase"/>
    <property type="match status" value="1"/>
</dbReference>
<evidence type="ECO:0000256" key="5">
    <source>
        <dbReference type="SAM" id="MobiDB-lite"/>
    </source>
</evidence>
<feature type="compositionally biased region" description="Polar residues" evidence="5">
    <location>
        <begin position="315"/>
        <end position="325"/>
    </location>
</feature>
<dbReference type="PANTHER" id="PTHR42693:SF53">
    <property type="entry name" value="ENDO-4-O-SULFATASE"/>
    <property type="match status" value="1"/>
</dbReference>
<evidence type="ECO:0000256" key="3">
    <source>
        <dbReference type="ARBA" id="ARBA00022801"/>
    </source>
</evidence>
<accession>A0A5C6E4U8</accession>
<comment type="caution">
    <text evidence="8">The sequence shown here is derived from an EMBL/GenBank/DDBJ whole genome shotgun (WGS) entry which is preliminary data.</text>
</comment>
<proteinExistence type="inferred from homology"/>
<organism evidence="8 9">
    <name type="scientific">Novipirellula aureliae</name>
    <dbReference type="NCBI Taxonomy" id="2527966"/>
    <lineage>
        <taxon>Bacteria</taxon>
        <taxon>Pseudomonadati</taxon>
        <taxon>Planctomycetota</taxon>
        <taxon>Planctomycetia</taxon>
        <taxon>Pirellulales</taxon>
        <taxon>Pirellulaceae</taxon>
        <taxon>Novipirellula</taxon>
    </lineage>
</organism>
<dbReference type="PROSITE" id="PS51257">
    <property type="entry name" value="PROKAR_LIPOPROTEIN"/>
    <property type="match status" value="1"/>
</dbReference>
<dbReference type="Gene3D" id="3.30.1120.10">
    <property type="match status" value="1"/>
</dbReference>
<dbReference type="PROSITE" id="PS00523">
    <property type="entry name" value="SULFATASE_1"/>
    <property type="match status" value="1"/>
</dbReference>
<reference evidence="8 9" key="1">
    <citation type="submission" date="2019-02" db="EMBL/GenBank/DDBJ databases">
        <title>Deep-cultivation of Planctomycetes and their phenomic and genomic characterization uncovers novel biology.</title>
        <authorList>
            <person name="Wiegand S."/>
            <person name="Jogler M."/>
            <person name="Boedeker C."/>
            <person name="Pinto D."/>
            <person name="Vollmers J."/>
            <person name="Rivas-Marin E."/>
            <person name="Kohn T."/>
            <person name="Peeters S.H."/>
            <person name="Heuer A."/>
            <person name="Rast P."/>
            <person name="Oberbeckmann S."/>
            <person name="Bunk B."/>
            <person name="Jeske O."/>
            <person name="Meyerdierks A."/>
            <person name="Storesund J.E."/>
            <person name="Kallscheuer N."/>
            <person name="Luecker S."/>
            <person name="Lage O.M."/>
            <person name="Pohl T."/>
            <person name="Merkel B.J."/>
            <person name="Hornburger P."/>
            <person name="Mueller R.-W."/>
            <person name="Bruemmer F."/>
            <person name="Labrenz M."/>
            <person name="Spormann A.M."/>
            <person name="Op Den Camp H."/>
            <person name="Overmann J."/>
            <person name="Amann R."/>
            <person name="Jetten M.S.M."/>
            <person name="Mascher T."/>
            <person name="Medema M.H."/>
            <person name="Devos D.P."/>
            <person name="Kaster A.-K."/>
            <person name="Ovreas L."/>
            <person name="Rohde M."/>
            <person name="Galperin M.Y."/>
            <person name="Jogler C."/>
        </authorList>
    </citation>
    <scope>NUCLEOTIDE SEQUENCE [LARGE SCALE GENOMIC DNA]</scope>
    <source>
        <strain evidence="8 9">Q31b</strain>
    </source>
</reference>
<dbReference type="InterPro" id="IPR000917">
    <property type="entry name" value="Sulfatase_N"/>
</dbReference>
<evidence type="ECO:0000313" key="8">
    <source>
        <dbReference type="EMBL" id="TWU43524.1"/>
    </source>
</evidence>
<dbReference type="Proteomes" id="UP000315471">
    <property type="component" value="Unassembled WGS sequence"/>
</dbReference>
<feature type="chain" id="PRO_5022849365" evidence="6">
    <location>
        <begin position="34"/>
        <end position="481"/>
    </location>
</feature>
<dbReference type="InterPro" id="IPR017850">
    <property type="entry name" value="Alkaline_phosphatase_core_sf"/>
</dbReference>
<keyword evidence="9" id="KW-1185">Reference proteome</keyword>
<name>A0A5C6E4U8_9BACT</name>
<sequence precursor="true">MSKQYCRCEFFKLSSAFMVGGILLGCVSTSVFAAQLKDRPNVILCMCDDLGWGDVAYHGTNPDIKTPHLDKMAANGLQFSRFYAGAPVCSPTRGSVLTGRHPYRYGVEFANVGHMKSQELTLAEALKPLDYSTGHFGKWHLGTLTKTIKDGRKGGRPENDQHYSPPWENGFDACFSTEQALPTWNPMEKQPFLTRYWTGPDQFVPLDDDSLKGDDSRVIMDRAIPFIQNAVKQQKPFLAVIWFHTPHSPTVAGPEYKAMYSDLDDNHQHYYGCVTAMDEQMGRLRKELKDLGVADNTMLWFCSDNGPAGAGGGTRQTPGKQQQGSPGPYRGRKGSLYEGGVRVPGLLEWPAKIQSHRITPVPCSTSDYLPTILDVLGLQTDNTTKPVDGISLVPLINGKMDSRTLPIGFQSRKQQSLTDNQYKLYSRDSGKTYELYDLENDPYETSDIAAANPEVVESMKKSLQEWIESCQNSSNGLDYND</sequence>
<evidence type="ECO:0000256" key="1">
    <source>
        <dbReference type="ARBA" id="ARBA00008779"/>
    </source>
</evidence>
<dbReference type="InterPro" id="IPR024607">
    <property type="entry name" value="Sulfatase_CS"/>
</dbReference>
<keyword evidence="6" id="KW-0732">Signal</keyword>
<dbReference type="GO" id="GO:0004065">
    <property type="term" value="F:arylsulfatase activity"/>
    <property type="evidence" value="ECO:0007669"/>
    <property type="project" value="UniProtKB-EC"/>
</dbReference>
<dbReference type="PANTHER" id="PTHR42693">
    <property type="entry name" value="ARYLSULFATASE FAMILY MEMBER"/>
    <property type="match status" value="1"/>
</dbReference>
<dbReference type="GO" id="GO:0046872">
    <property type="term" value="F:metal ion binding"/>
    <property type="evidence" value="ECO:0007669"/>
    <property type="project" value="UniProtKB-KW"/>
</dbReference>
<feature type="region of interest" description="Disordered" evidence="5">
    <location>
        <begin position="307"/>
        <end position="333"/>
    </location>
</feature>
<keyword evidence="2" id="KW-0479">Metal-binding</keyword>
<feature type="domain" description="Sulfatase N-terminal" evidence="7">
    <location>
        <begin position="40"/>
        <end position="377"/>
    </location>
</feature>
<evidence type="ECO:0000256" key="2">
    <source>
        <dbReference type="ARBA" id="ARBA00022723"/>
    </source>
</evidence>
<evidence type="ECO:0000259" key="7">
    <source>
        <dbReference type="Pfam" id="PF00884"/>
    </source>
</evidence>
<dbReference type="Gene3D" id="3.40.720.10">
    <property type="entry name" value="Alkaline Phosphatase, subunit A"/>
    <property type="match status" value="1"/>
</dbReference>
<gene>
    <name evidence="8" type="primary">atsA_24</name>
    <name evidence="8" type="ORF">Q31b_25650</name>
</gene>
<keyword evidence="4" id="KW-0106">Calcium</keyword>
<evidence type="ECO:0000256" key="4">
    <source>
        <dbReference type="ARBA" id="ARBA00022837"/>
    </source>
</evidence>
<dbReference type="EC" id="3.1.6.1" evidence="8"/>
<dbReference type="InterPro" id="IPR050738">
    <property type="entry name" value="Sulfatase"/>
</dbReference>
<evidence type="ECO:0000313" key="9">
    <source>
        <dbReference type="Proteomes" id="UP000315471"/>
    </source>
</evidence>
<evidence type="ECO:0000256" key="6">
    <source>
        <dbReference type="SAM" id="SignalP"/>
    </source>
</evidence>
<feature type="signal peptide" evidence="6">
    <location>
        <begin position="1"/>
        <end position="33"/>
    </location>
</feature>
<comment type="similarity">
    <text evidence="1">Belongs to the sulfatase family.</text>
</comment>
<dbReference type="EMBL" id="SJPY01000003">
    <property type="protein sequence ID" value="TWU43524.1"/>
    <property type="molecule type" value="Genomic_DNA"/>
</dbReference>
<dbReference type="SUPFAM" id="SSF53649">
    <property type="entry name" value="Alkaline phosphatase-like"/>
    <property type="match status" value="1"/>
</dbReference>
<protein>
    <submittedName>
        <fullName evidence="8">Arylsulfatase</fullName>
        <ecNumber evidence="8">3.1.6.1</ecNumber>
    </submittedName>
</protein>
<dbReference type="AlphaFoldDB" id="A0A5C6E4U8"/>